<dbReference type="RefSeq" id="WP_189611835.1">
    <property type="nucleotide sequence ID" value="NZ_BMXR01000011.1"/>
</dbReference>
<sequence>MKPGSILILIVLLAGCQTWPRDADEQPEPEASAQTGTIGQCGAPPAMPPLDDSALAVIAWLHFNDQLASLGELRRWRLLHNYSTQEPGADLAASLVTSQPGMPDALRLVGQGTLKRRLDELPPAVQPVFTQVLAYNEAVLNHNAVTRELERARALYAGRVRQLEAMLKERDRQIEALTDIESQLNQNDGVDDSPGGGDAAPPPDTGGNHAD</sequence>
<evidence type="ECO:0000256" key="1">
    <source>
        <dbReference type="SAM" id="MobiDB-lite"/>
    </source>
</evidence>
<dbReference type="PROSITE" id="PS51257">
    <property type="entry name" value="PROKAR_LIPOPROTEIN"/>
    <property type="match status" value="1"/>
</dbReference>
<keyword evidence="3" id="KW-1185">Reference proteome</keyword>
<comment type="caution">
    <text evidence="2">The sequence shown here is derived from an EMBL/GenBank/DDBJ whole genome shotgun (WGS) entry which is preliminary data.</text>
</comment>
<feature type="region of interest" description="Disordered" evidence="1">
    <location>
        <begin position="21"/>
        <end position="45"/>
    </location>
</feature>
<name>A0A918KMH7_9GAMM</name>
<protein>
    <recommendedName>
        <fullName evidence="4">YfhG lipoprotein</fullName>
    </recommendedName>
</protein>
<evidence type="ECO:0000313" key="2">
    <source>
        <dbReference type="EMBL" id="GGX67398.1"/>
    </source>
</evidence>
<evidence type="ECO:0008006" key="4">
    <source>
        <dbReference type="Google" id="ProtNLM"/>
    </source>
</evidence>
<dbReference type="Proteomes" id="UP000626148">
    <property type="component" value="Unassembled WGS sequence"/>
</dbReference>
<feature type="region of interest" description="Disordered" evidence="1">
    <location>
        <begin position="181"/>
        <end position="211"/>
    </location>
</feature>
<evidence type="ECO:0000313" key="3">
    <source>
        <dbReference type="Proteomes" id="UP000626148"/>
    </source>
</evidence>
<gene>
    <name evidence="2" type="ORF">GCM10007392_38750</name>
</gene>
<organism evidence="2 3">
    <name type="scientific">Saccharospirillum salsuginis</name>
    <dbReference type="NCBI Taxonomy" id="418750"/>
    <lineage>
        <taxon>Bacteria</taxon>
        <taxon>Pseudomonadati</taxon>
        <taxon>Pseudomonadota</taxon>
        <taxon>Gammaproteobacteria</taxon>
        <taxon>Oceanospirillales</taxon>
        <taxon>Saccharospirillaceae</taxon>
        <taxon>Saccharospirillum</taxon>
    </lineage>
</organism>
<reference evidence="2" key="2">
    <citation type="submission" date="2020-09" db="EMBL/GenBank/DDBJ databases">
        <authorList>
            <person name="Sun Q."/>
            <person name="Kim S."/>
        </authorList>
    </citation>
    <scope>NUCLEOTIDE SEQUENCE</scope>
    <source>
        <strain evidence="2">KCTC 22169</strain>
    </source>
</reference>
<dbReference type="EMBL" id="BMXR01000011">
    <property type="protein sequence ID" value="GGX67398.1"/>
    <property type="molecule type" value="Genomic_DNA"/>
</dbReference>
<proteinExistence type="predicted"/>
<accession>A0A918KMH7</accession>
<dbReference type="AlphaFoldDB" id="A0A918KMH7"/>
<reference evidence="2" key="1">
    <citation type="journal article" date="2014" name="Int. J. Syst. Evol. Microbiol.">
        <title>Complete genome sequence of Corynebacterium casei LMG S-19264T (=DSM 44701T), isolated from a smear-ripened cheese.</title>
        <authorList>
            <consortium name="US DOE Joint Genome Institute (JGI-PGF)"/>
            <person name="Walter F."/>
            <person name="Albersmeier A."/>
            <person name="Kalinowski J."/>
            <person name="Ruckert C."/>
        </authorList>
    </citation>
    <scope>NUCLEOTIDE SEQUENCE</scope>
    <source>
        <strain evidence="2">KCTC 22169</strain>
    </source>
</reference>